<dbReference type="RefSeq" id="WP_128784471.1">
    <property type="nucleotide sequence ID" value="NZ_RJLM01000005.1"/>
</dbReference>
<organism evidence="3 4">
    <name type="scientific">Photobacterium chitinilyticum</name>
    <dbReference type="NCBI Taxonomy" id="2485123"/>
    <lineage>
        <taxon>Bacteria</taxon>
        <taxon>Pseudomonadati</taxon>
        <taxon>Pseudomonadota</taxon>
        <taxon>Gammaproteobacteria</taxon>
        <taxon>Vibrionales</taxon>
        <taxon>Vibrionaceae</taxon>
        <taxon>Photobacterium</taxon>
    </lineage>
</organism>
<feature type="domain" description="SMODS and SLOG-associating 2TM effector" evidence="2">
    <location>
        <begin position="1"/>
        <end position="176"/>
    </location>
</feature>
<keyword evidence="1" id="KW-0812">Transmembrane</keyword>
<proteinExistence type="predicted"/>
<evidence type="ECO:0000313" key="4">
    <source>
        <dbReference type="Proteomes" id="UP000287563"/>
    </source>
</evidence>
<evidence type="ECO:0000313" key="3">
    <source>
        <dbReference type="EMBL" id="RWX54845.1"/>
    </source>
</evidence>
<evidence type="ECO:0000259" key="2">
    <source>
        <dbReference type="Pfam" id="PF18169"/>
    </source>
</evidence>
<gene>
    <name evidence="3" type="ORF">EDI28_13950</name>
</gene>
<dbReference type="InterPro" id="IPR041119">
    <property type="entry name" value="SLATT_6"/>
</dbReference>
<evidence type="ECO:0000256" key="1">
    <source>
        <dbReference type="SAM" id="Phobius"/>
    </source>
</evidence>
<sequence length="204" mass="23302">MNEQSIKKQLAREYYNVIYGAKLNFASFDLCEKVPSLISFFSLSLGILGLAFTEFESRTLAASLLIVGLIGLMLKPREALKEQYYSAGVELTQLSKNLEVIHAEVDESDHISIENARKKLEQKQELHKEIQQPAPVLLATWFAHYKLFSEHNSKWLCEELDLTWKDKFPLSLRVTIAIAIFTTIIYLAAPSTFNKVTTFMESFC</sequence>
<dbReference type="OrthoDB" id="8778886at2"/>
<dbReference type="AlphaFoldDB" id="A0A3S3RGM8"/>
<feature type="transmembrane region" description="Helical" evidence="1">
    <location>
        <begin position="170"/>
        <end position="189"/>
    </location>
</feature>
<name>A0A3S3RGM8_9GAMM</name>
<reference evidence="3 4" key="1">
    <citation type="submission" date="2018-11" db="EMBL/GenBank/DDBJ databases">
        <title>Photobacterium sp. BEI247 sp. nov., a marine bacterium isolated from Yongle Blue Hole in the South China Sea.</title>
        <authorList>
            <person name="Wang X."/>
        </authorList>
    </citation>
    <scope>NUCLEOTIDE SEQUENCE [LARGE SCALE GENOMIC DNA]</scope>
    <source>
        <strain evidence="4">BEI247</strain>
    </source>
</reference>
<protein>
    <submittedName>
        <fullName evidence="3">SLATT domain-containing protein</fullName>
    </submittedName>
</protein>
<comment type="caution">
    <text evidence="3">The sequence shown here is derived from an EMBL/GenBank/DDBJ whole genome shotgun (WGS) entry which is preliminary data.</text>
</comment>
<dbReference type="Pfam" id="PF18169">
    <property type="entry name" value="SLATT_6"/>
    <property type="match status" value="1"/>
</dbReference>
<keyword evidence="1" id="KW-1133">Transmembrane helix</keyword>
<accession>A0A3S3RGM8</accession>
<dbReference type="NCBIfam" id="NF033630">
    <property type="entry name" value="SLATT_6"/>
    <property type="match status" value="1"/>
</dbReference>
<dbReference type="Proteomes" id="UP000287563">
    <property type="component" value="Unassembled WGS sequence"/>
</dbReference>
<keyword evidence="4" id="KW-1185">Reference proteome</keyword>
<dbReference type="EMBL" id="RJLM01000005">
    <property type="protein sequence ID" value="RWX54845.1"/>
    <property type="molecule type" value="Genomic_DNA"/>
</dbReference>
<keyword evidence="1" id="KW-0472">Membrane</keyword>